<dbReference type="Proteomes" id="UP000054935">
    <property type="component" value="Unassembled WGS sequence"/>
</dbReference>
<evidence type="ECO:0000256" key="2">
    <source>
        <dbReference type="ARBA" id="ARBA00022729"/>
    </source>
</evidence>
<evidence type="ECO:0000256" key="3">
    <source>
        <dbReference type="ARBA" id="ARBA00022764"/>
    </source>
</evidence>
<keyword evidence="6" id="KW-1185">Reference proteome</keyword>
<keyword evidence="3" id="KW-0574">Periplasm</keyword>
<sequence length="377" mass="40315">MTTFTKRAATTALALLLASGASAETYRFSSWNAPTEPTTRANDQFVKDLAEATGGALSFEHFTGGAIMPPKSHLQGIGDGIAQIGQTTVGYTPSDLPINASIAGYGFIEPDPIAIGAAYADWTMRDPAAQAEWAGHNVLPLAGFSTPEYSLMCNTDAPITEATQMQGLKVRAYGLIGALVTELGGVPVGMPASEAYQALQTGALDCASLWANWLRDGNLQEVTNYTTLTRWTPAFNSPQMTLNRGWWQGLTNEQRQTIMELAARTQARAHILYAEAANSALDDAKASGQTTEAEPAASLTTAVQAWIDNGVGAMAGIARNTYKIDDPEAVFASFEPYVAKWGALVRAMPDRNDEDALTQLLMDNMFNDLDPAVYGMN</sequence>
<dbReference type="GO" id="GO:0042597">
    <property type="term" value="C:periplasmic space"/>
    <property type="evidence" value="ECO:0007669"/>
    <property type="project" value="UniProtKB-SubCell"/>
</dbReference>
<organism evidence="5 6">
    <name type="scientific">Tropicibacter naphthalenivorans</name>
    <dbReference type="NCBI Taxonomy" id="441103"/>
    <lineage>
        <taxon>Bacteria</taxon>
        <taxon>Pseudomonadati</taxon>
        <taxon>Pseudomonadota</taxon>
        <taxon>Alphaproteobacteria</taxon>
        <taxon>Rhodobacterales</taxon>
        <taxon>Roseobacteraceae</taxon>
        <taxon>Tropicibacter</taxon>
    </lineage>
</organism>
<dbReference type="AlphaFoldDB" id="A0A0N7M0S3"/>
<proteinExistence type="predicted"/>
<protein>
    <submittedName>
        <fullName evidence="5">C4-dicarboxylate-binding periplasmic protein</fullName>
    </submittedName>
</protein>
<dbReference type="Pfam" id="PF03480">
    <property type="entry name" value="DctP"/>
    <property type="match status" value="1"/>
</dbReference>
<dbReference type="PANTHER" id="PTHR33376:SF15">
    <property type="entry name" value="BLL6794 PROTEIN"/>
    <property type="match status" value="1"/>
</dbReference>
<dbReference type="RefSeq" id="WP_058248826.1">
    <property type="nucleotide sequence ID" value="NZ_CYSE01000007.1"/>
</dbReference>
<evidence type="ECO:0000256" key="4">
    <source>
        <dbReference type="SAM" id="SignalP"/>
    </source>
</evidence>
<comment type="subcellular location">
    <subcellularLocation>
        <location evidence="1">Periplasm</location>
    </subcellularLocation>
</comment>
<dbReference type="OrthoDB" id="7239472at2"/>
<dbReference type="PANTHER" id="PTHR33376">
    <property type="match status" value="1"/>
</dbReference>
<accession>A0A0N7M0S3</accession>
<gene>
    <name evidence="5" type="primary">dctP_3</name>
    <name evidence="5" type="ORF">TRN7648_03393</name>
</gene>
<name>A0A0N7M0S3_9RHOB</name>
<reference evidence="5 6" key="1">
    <citation type="submission" date="2015-09" db="EMBL/GenBank/DDBJ databases">
        <authorList>
            <consortium name="Swine Surveillance"/>
        </authorList>
    </citation>
    <scope>NUCLEOTIDE SEQUENCE [LARGE SCALE GENOMIC DNA]</scope>
    <source>
        <strain evidence="5 6">CECT 7648</strain>
    </source>
</reference>
<dbReference type="Gene3D" id="3.40.190.170">
    <property type="entry name" value="Bacterial extracellular solute-binding protein, family 7"/>
    <property type="match status" value="1"/>
</dbReference>
<dbReference type="InterPro" id="IPR018389">
    <property type="entry name" value="DctP_fam"/>
</dbReference>
<dbReference type="InterPro" id="IPR038404">
    <property type="entry name" value="TRAP_DctP_sf"/>
</dbReference>
<evidence type="ECO:0000256" key="1">
    <source>
        <dbReference type="ARBA" id="ARBA00004418"/>
    </source>
</evidence>
<dbReference type="EMBL" id="CYSE01000007">
    <property type="protein sequence ID" value="CUH81265.1"/>
    <property type="molecule type" value="Genomic_DNA"/>
</dbReference>
<feature type="signal peptide" evidence="4">
    <location>
        <begin position="1"/>
        <end position="23"/>
    </location>
</feature>
<evidence type="ECO:0000313" key="6">
    <source>
        <dbReference type="Proteomes" id="UP000054935"/>
    </source>
</evidence>
<dbReference type="STRING" id="441103.TRN7648_03393"/>
<keyword evidence="2 4" id="KW-0732">Signal</keyword>
<evidence type="ECO:0000313" key="5">
    <source>
        <dbReference type="EMBL" id="CUH81265.1"/>
    </source>
</evidence>
<dbReference type="GO" id="GO:0055085">
    <property type="term" value="P:transmembrane transport"/>
    <property type="evidence" value="ECO:0007669"/>
    <property type="project" value="InterPro"/>
</dbReference>
<feature type="chain" id="PRO_5006015763" evidence="4">
    <location>
        <begin position="24"/>
        <end position="377"/>
    </location>
</feature>